<keyword evidence="1 4" id="KW-0238">DNA-binding</keyword>
<organism evidence="8">
    <name type="scientific">Peronella japonica</name>
    <dbReference type="NCBI Taxonomy" id="262331"/>
    <lineage>
        <taxon>Eukaryota</taxon>
        <taxon>Metazoa</taxon>
        <taxon>Echinodermata</taxon>
        <taxon>Eleutherozoa</taxon>
        <taxon>Echinozoa</taxon>
        <taxon>Echinoidea</taxon>
        <taxon>Euechinoidea</taxon>
        <taxon>Gnathostomata</taxon>
        <taxon>Clypeasteroida</taxon>
        <taxon>Laganidae</taxon>
        <taxon>Peronella</taxon>
    </lineage>
</organism>
<dbReference type="SMART" id="SM00389">
    <property type="entry name" value="HOX"/>
    <property type="match status" value="1"/>
</dbReference>
<dbReference type="Gene3D" id="1.10.10.60">
    <property type="entry name" value="Homeodomain-like"/>
    <property type="match status" value="1"/>
</dbReference>
<dbReference type="PROSITE" id="PS50071">
    <property type="entry name" value="HOMEOBOX_2"/>
    <property type="match status" value="1"/>
</dbReference>
<feature type="compositionally biased region" description="Polar residues" evidence="6">
    <location>
        <begin position="54"/>
        <end position="65"/>
    </location>
</feature>
<proteinExistence type="evidence at transcript level"/>
<feature type="DNA-binding region" description="Homeobox" evidence="4">
    <location>
        <begin position="203"/>
        <end position="262"/>
    </location>
</feature>
<dbReference type="PANTHER" id="PTHR45664:SF18">
    <property type="entry name" value="HOMEOBOX PROTEIN HOX3"/>
    <property type="match status" value="1"/>
</dbReference>
<dbReference type="InterPro" id="IPR017970">
    <property type="entry name" value="Homeobox_CS"/>
</dbReference>
<name>X5ICH2_9ECHN</name>
<evidence type="ECO:0000256" key="6">
    <source>
        <dbReference type="SAM" id="MobiDB-lite"/>
    </source>
</evidence>
<dbReference type="SUPFAM" id="SSF46689">
    <property type="entry name" value="Homeodomain-like"/>
    <property type="match status" value="1"/>
</dbReference>
<feature type="compositionally biased region" description="Basic and acidic residues" evidence="6">
    <location>
        <begin position="190"/>
        <end position="201"/>
    </location>
</feature>
<dbReference type="Pfam" id="PF00046">
    <property type="entry name" value="Homeodomain"/>
    <property type="match status" value="1"/>
</dbReference>
<feature type="compositionally biased region" description="Basic and acidic residues" evidence="6">
    <location>
        <begin position="259"/>
        <end position="270"/>
    </location>
</feature>
<feature type="domain" description="Homeobox" evidence="7">
    <location>
        <begin position="201"/>
        <end position="261"/>
    </location>
</feature>
<gene>
    <name evidence="8" type="primary">PjHox2</name>
</gene>
<comment type="subcellular location">
    <subcellularLocation>
        <location evidence="4 5">Nucleus</location>
    </subcellularLocation>
</comment>
<dbReference type="GO" id="GO:0005634">
    <property type="term" value="C:nucleus"/>
    <property type="evidence" value="ECO:0007669"/>
    <property type="project" value="UniProtKB-SubCell"/>
</dbReference>
<evidence type="ECO:0000256" key="5">
    <source>
        <dbReference type="RuleBase" id="RU000682"/>
    </source>
</evidence>
<feature type="region of interest" description="Disordered" evidence="6">
    <location>
        <begin position="183"/>
        <end position="203"/>
    </location>
</feature>
<evidence type="ECO:0000256" key="4">
    <source>
        <dbReference type="PROSITE-ProRule" id="PRU00108"/>
    </source>
</evidence>
<feature type="region of interest" description="Disordered" evidence="6">
    <location>
        <begin position="46"/>
        <end position="65"/>
    </location>
</feature>
<reference evidence="8" key="1">
    <citation type="submission" date="2013-01" db="EMBL/GenBank/DDBJ databases">
        <title>Hox genes in echinoderms: conservation and a unique co-option.</title>
        <authorList>
            <person name="Tsuchimoto J."/>
            <person name="Yamaguchi M."/>
        </authorList>
    </citation>
    <scope>NUCLEOTIDE SEQUENCE</scope>
    <source>
        <tissue evidence="8">Embryo</tissue>
    </source>
</reference>
<dbReference type="InterPro" id="IPR020479">
    <property type="entry name" value="HD_metazoa"/>
</dbReference>
<dbReference type="InterPro" id="IPR001356">
    <property type="entry name" value="HD"/>
</dbReference>
<keyword evidence="2 4" id="KW-0371">Homeobox</keyword>
<feature type="region of interest" description="Disordered" evidence="6">
    <location>
        <begin position="97"/>
        <end position="120"/>
    </location>
</feature>
<sequence length="278" mass="30632">MCRTPIHQMFPRQRTHSDTFPATCDLAGISTWAPYWDATSSEVTGSFPPGAMGKTSSPSRSGTLSTHPSIFSSSSVASLNSTLTLSSLTELSSLLLTTPSPSASSSSPLSTVASSSSSPSSLIPLSPEEFTFVPSCAFAAGKDLLGNEASVSQEKPVSTQQNIPTVRLPEYPWMEDTPTVEFEASGSTKNSKENHTSASERSHHRIRTAFTTTQLLELEHEFRLNKYLCRPRRIEIADFLELSERQVKIWFQNRRMKQRKLESKSRDQKRQGNGSHTS</sequence>
<dbReference type="PANTHER" id="PTHR45664">
    <property type="entry name" value="PROTEIN ZERKNUELLT 1-RELATED"/>
    <property type="match status" value="1"/>
</dbReference>
<dbReference type="EMBL" id="AB779694">
    <property type="protein sequence ID" value="BAO57696.1"/>
    <property type="molecule type" value="mRNA"/>
</dbReference>
<evidence type="ECO:0000256" key="3">
    <source>
        <dbReference type="ARBA" id="ARBA00023242"/>
    </source>
</evidence>
<keyword evidence="3 4" id="KW-0539">Nucleus</keyword>
<protein>
    <submittedName>
        <fullName evidence="8">Transcription factor Hox2</fullName>
    </submittedName>
</protein>
<evidence type="ECO:0000259" key="7">
    <source>
        <dbReference type="PROSITE" id="PS50071"/>
    </source>
</evidence>
<dbReference type="GO" id="GO:0000978">
    <property type="term" value="F:RNA polymerase II cis-regulatory region sequence-specific DNA binding"/>
    <property type="evidence" value="ECO:0007669"/>
    <property type="project" value="TreeGrafter"/>
</dbReference>
<dbReference type="AlphaFoldDB" id="X5ICH2"/>
<dbReference type="InterPro" id="IPR009057">
    <property type="entry name" value="Homeodomain-like_sf"/>
</dbReference>
<evidence type="ECO:0000256" key="1">
    <source>
        <dbReference type="ARBA" id="ARBA00023125"/>
    </source>
</evidence>
<accession>X5ICH2</accession>
<evidence type="ECO:0000313" key="8">
    <source>
        <dbReference type="EMBL" id="BAO57696.1"/>
    </source>
</evidence>
<dbReference type="PROSITE" id="PS00027">
    <property type="entry name" value="HOMEOBOX_1"/>
    <property type="match status" value="1"/>
</dbReference>
<dbReference type="CDD" id="cd00086">
    <property type="entry name" value="homeodomain"/>
    <property type="match status" value="1"/>
</dbReference>
<dbReference type="PRINTS" id="PR00024">
    <property type="entry name" value="HOMEOBOX"/>
</dbReference>
<feature type="region of interest" description="Disordered" evidence="6">
    <location>
        <begin position="256"/>
        <end position="278"/>
    </location>
</feature>
<dbReference type="GO" id="GO:0000981">
    <property type="term" value="F:DNA-binding transcription factor activity, RNA polymerase II-specific"/>
    <property type="evidence" value="ECO:0007669"/>
    <property type="project" value="InterPro"/>
</dbReference>
<evidence type="ECO:0000256" key="2">
    <source>
        <dbReference type="ARBA" id="ARBA00023155"/>
    </source>
</evidence>